<gene>
    <name evidence="3" type="ORF">B0H66DRAFT_315718</name>
</gene>
<evidence type="ECO:0000259" key="2">
    <source>
        <dbReference type="Pfam" id="PF26640"/>
    </source>
</evidence>
<keyword evidence="4" id="KW-1185">Reference proteome</keyword>
<reference evidence="3" key="1">
    <citation type="journal article" date="2023" name="Mol. Phylogenet. Evol.">
        <title>Genome-scale phylogeny and comparative genomics of the fungal order Sordariales.</title>
        <authorList>
            <person name="Hensen N."/>
            <person name="Bonometti L."/>
            <person name="Westerberg I."/>
            <person name="Brannstrom I.O."/>
            <person name="Guillou S."/>
            <person name="Cros-Aarteil S."/>
            <person name="Calhoun S."/>
            <person name="Haridas S."/>
            <person name="Kuo A."/>
            <person name="Mondo S."/>
            <person name="Pangilinan J."/>
            <person name="Riley R."/>
            <person name="LaButti K."/>
            <person name="Andreopoulos B."/>
            <person name="Lipzen A."/>
            <person name="Chen C."/>
            <person name="Yan M."/>
            <person name="Daum C."/>
            <person name="Ng V."/>
            <person name="Clum A."/>
            <person name="Steindorff A."/>
            <person name="Ohm R.A."/>
            <person name="Martin F."/>
            <person name="Silar P."/>
            <person name="Natvig D.O."/>
            <person name="Lalanne C."/>
            <person name="Gautier V."/>
            <person name="Ament-Velasquez S.L."/>
            <person name="Kruys A."/>
            <person name="Hutchinson M.I."/>
            <person name="Powell A.J."/>
            <person name="Barry K."/>
            <person name="Miller A.N."/>
            <person name="Grigoriev I.V."/>
            <person name="Debuchy R."/>
            <person name="Gladieux P."/>
            <person name="Hiltunen Thoren M."/>
            <person name="Johannesson H."/>
        </authorList>
    </citation>
    <scope>NUCLEOTIDE SEQUENCE</scope>
    <source>
        <strain evidence="3">CBS 118394</strain>
    </source>
</reference>
<comment type="caution">
    <text evidence="3">The sequence shown here is derived from an EMBL/GenBank/DDBJ whole genome shotgun (WGS) entry which is preliminary data.</text>
</comment>
<protein>
    <submittedName>
        <fullName evidence="3">Heterokaryon incompatibility protein-domain-containing protein</fullName>
    </submittedName>
</protein>
<dbReference type="EMBL" id="JAUEDM010000006">
    <property type="protein sequence ID" value="KAK3314578.1"/>
    <property type="molecule type" value="Genomic_DNA"/>
</dbReference>
<dbReference type="InterPro" id="IPR058525">
    <property type="entry name" value="DUF8212"/>
</dbReference>
<dbReference type="Pfam" id="PF06985">
    <property type="entry name" value="HET"/>
    <property type="match status" value="1"/>
</dbReference>
<evidence type="ECO:0000313" key="3">
    <source>
        <dbReference type="EMBL" id="KAK3314578.1"/>
    </source>
</evidence>
<organism evidence="3 4">
    <name type="scientific">Apodospora peruviana</name>
    <dbReference type="NCBI Taxonomy" id="516989"/>
    <lineage>
        <taxon>Eukaryota</taxon>
        <taxon>Fungi</taxon>
        <taxon>Dikarya</taxon>
        <taxon>Ascomycota</taxon>
        <taxon>Pezizomycotina</taxon>
        <taxon>Sordariomycetes</taxon>
        <taxon>Sordariomycetidae</taxon>
        <taxon>Sordariales</taxon>
        <taxon>Lasiosphaeriaceae</taxon>
        <taxon>Apodospora</taxon>
    </lineage>
</organism>
<dbReference type="Proteomes" id="UP001283341">
    <property type="component" value="Unassembled WGS sequence"/>
</dbReference>
<dbReference type="AlphaFoldDB" id="A0AAE0HXA5"/>
<feature type="domain" description="DUF8212" evidence="2">
    <location>
        <begin position="218"/>
        <end position="254"/>
    </location>
</feature>
<name>A0AAE0HXA5_9PEZI</name>
<proteinExistence type="predicted"/>
<accession>A0AAE0HXA5</accession>
<reference evidence="3" key="2">
    <citation type="submission" date="2023-06" db="EMBL/GenBank/DDBJ databases">
        <authorList>
            <consortium name="Lawrence Berkeley National Laboratory"/>
            <person name="Haridas S."/>
            <person name="Hensen N."/>
            <person name="Bonometti L."/>
            <person name="Westerberg I."/>
            <person name="Brannstrom I.O."/>
            <person name="Guillou S."/>
            <person name="Cros-Aarteil S."/>
            <person name="Calhoun S."/>
            <person name="Kuo A."/>
            <person name="Mondo S."/>
            <person name="Pangilinan J."/>
            <person name="Riley R."/>
            <person name="Labutti K."/>
            <person name="Andreopoulos B."/>
            <person name="Lipzen A."/>
            <person name="Chen C."/>
            <person name="Yanf M."/>
            <person name="Daum C."/>
            <person name="Ng V."/>
            <person name="Clum A."/>
            <person name="Steindorff A."/>
            <person name="Ohm R."/>
            <person name="Martin F."/>
            <person name="Silar P."/>
            <person name="Natvig D."/>
            <person name="Lalanne C."/>
            <person name="Gautier V."/>
            <person name="Ament-Velasquez S.L."/>
            <person name="Kruys A."/>
            <person name="Hutchinson M.I."/>
            <person name="Powell A.J."/>
            <person name="Barry K."/>
            <person name="Miller A.N."/>
            <person name="Grigoriev I.V."/>
            <person name="Debuchy R."/>
            <person name="Gladieux P."/>
            <person name="Thoren M.H."/>
            <person name="Johannesson H."/>
        </authorList>
    </citation>
    <scope>NUCLEOTIDE SEQUENCE</scope>
    <source>
        <strain evidence="3">CBS 118394</strain>
    </source>
</reference>
<dbReference type="PANTHER" id="PTHR10622">
    <property type="entry name" value="HET DOMAIN-CONTAINING PROTEIN"/>
    <property type="match status" value="1"/>
</dbReference>
<feature type="domain" description="Heterokaryon incompatibility" evidence="1">
    <location>
        <begin position="22"/>
        <end position="112"/>
    </location>
</feature>
<evidence type="ECO:0000259" key="1">
    <source>
        <dbReference type="Pfam" id="PF06985"/>
    </source>
</evidence>
<dbReference type="InterPro" id="IPR010730">
    <property type="entry name" value="HET"/>
</dbReference>
<dbReference type="PANTHER" id="PTHR10622:SF12">
    <property type="entry name" value="HET DOMAIN-CONTAINING PROTEIN"/>
    <property type="match status" value="1"/>
</dbReference>
<dbReference type="Pfam" id="PF26640">
    <property type="entry name" value="DUF8212"/>
    <property type="match status" value="1"/>
</dbReference>
<sequence length="545" mass="62293">MRLIHTTTLQLHEFVGSAIPPYAILSHTWQDDEVSFQDMMSSPDVVMKPGYDKIFQTCRLAREQHIEFAWVDTCCIDKASSAELTESINSMFAWYKKAVVCYAYLADLHSTSLALDLCSWFTRGWTLQELLAPNRMYFYNMDWEHVGSKYDLASRITGTTGIPKPVILGQVTLDSCSVAMRMSWAANRETTRVEDMAYSLLGIFGVHMPLIYGEGTAAFRRLQEEIIKRNNDLTIFAWDHTPYALAEQQTEQTVLPLLAKSPKAFSQSWLVVPFTDDFAEFSLTNKGLASNVMLRIIHANHSYPAASSDTLIYSLWLGSGVNQVPVGIGLRKIGPGFFHRDLRCPPMTTDKPIPEVDQIENPSNYHILVDPPIHPTRLPFSNFRKNAIHVPRHPSFELLKVSPEHLWDVTDRVFLRPHPFEFSRYPMALAMQFRFDFRGLDYIFVVLCSYSSRDPKPTCVITDDPIMEDTIFNDRNRQMSLSFQDLITQRHAIGSLSSHLKVNDWGAYRVFVSMREDEYDISDPDTGPETRIRMFGVDLTLKSLA</sequence>
<evidence type="ECO:0000313" key="4">
    <source>
        <dbReference type="Proteomes" id="UP001283341"/>
    </source>
</evidence>